<sequence>METTAVWQLSVPPDFIDVEADFVTAAAHCERLAVTAQETENMATQRELYQQLNSGLNQLLPVLNEPIPDADREAFTVDTLPASSPMLDCDSDLLCEYCLALSELLGGGRMSVSVEEALQGLLSDLLRLLTDHIAAPRWLRTAEGVQPLV</sequence>
<protein>
    <submittedName>
        <fullName evidence="1">Uncharacterized protein</fullName>
    </submittedName>
</protein>
<dbReference type="PATRIC" id="fig|61647.13.peg.4158"/>
<dbReference type="Proteomes" id="UP001236270">
    <property type="component" value="Unassembled WGS sequence"/>
</dbReference>
<comment type="caution">
    <text evidence="1">The sequence shown here is derived from an EMBL/GenBank/DDBJ whole genome shotgun (WGS) entry which is preliminary data.</text>
</comment>
<dbReference type="EMBL" id="LDZF01000009">
    <property type="protein sequence ID" value="KMK13955.1"/>
    <property type="molecule type" value="Genomic_DNA"/>
</dbReference>
<dbReference type="RefSeq" id="WP_043082894.1">
    <property type="nucleotide sequence ID" value="NZ_CBCSIS010000002.1"/>
</dbReference>
<dbReference type="KEGG" id="pge:LG71_12680"/>
<dbReference type="EMBL" id="JAVDNV010000004">
    <property type="protein sequence ID" value="MDQ2308997.1"/>
    <property type="molecule type" value="Genomic_DNA"/>
</dbReference>
<evidence type="ECO:0000313" key="1">
    <source>
        <dbReference type="EMBL" id="KMK13955.1"/>
    </source>
</evidence>
<evidence type="ECO:0000313" key="3">
    <source>
        <dbReference type="Proteomes" id="UP000036196"/>
    </source>
</evidence>
<dbReference type="AlphaFoldDB" id="A0A089PP95"/>
<reference evidence="2" key="2">
    <citation type="submission" date="2023-08" db="EMBL/GenBank/DDBJ databases">
        <title>WGS of pathogenic bacterial species, Los Angeles County Public Health Laboratories.</title>
        <authorList>
            <person name="Garrigues J.M."/>
            <person name="Green N.M."/>
        </authorList>
    </citation>
    <scope>NUCLEOTIDE SEQUENCE</scope>
    <source>
        <strain evidence="2">LACPHL-BACT-2023-00068</strain>
    </source>
</reference>
<proteinExistence type="predicted"/>
<reference evidence="1 3" key="1">
    <citation type="submission" date="2015-05" db="EMBL/GenBank/DDBJ databases">
        <title>Genome sequences of Pluralibacter gergoviae.</title>
        <authorList>
            <person name="Greninger A.L."/>
            <person name="Miller S."/>
        </authorList>
    </citation>
    <scope>NUCLEOTIDE SEQUENCE [LARGE SCALE GENOMIC DNA]</scope>
    <source>
        <strain evidence="1 3">JS81F13</strain>
    </source>
</reference>
<dbReference type="Proteomes" id="UP000036196">
    <property type="component" value="Unassembled WGS sequence"/>
</dbReference>
<keyword evidence="3" id="KW-1185">Reference proteome</keyword>
<gene>
    <name evidence="1" type="ORF">ABW06_10925</name>
    <name evidence="2" type="ORF">RBJ30_07765</name>
</gene>
<dbReference type="GeneID" id="61385892"/>
<dbReference type="OrthoDB" id="6577511at2"/>
<accession>A0A089PP95</accession>
<evidence type="ECO:0000313" key="2">
    <source>
        <dbReference type="EMBL" id="MDQ2308997.1"/>
    </source>
</evidence>
<organism evidence="1 3">
    <name type="scientific">Pluralibacter gergoviae</name>
    <name type="common">Enterobacter gergoviae</name>
    <dbReference type="NCBI Taxonomy" id="61647"/>
    <lineage>
        <taxon>Bacteria</taxon>
        <taxon>Pseudomonadati</taxon>
        <taxon>Pseudomonadota</taxon>
        <taxon>Gammaproteobacteria</taxon>
        <taxon>Enterobacterales</taxon>
        <taxon>Enterobacteriaceae</taxon>
        <taxon>Pluralibacter</taxon>
    </lineage>
</organism>
<name>A0A089PP95_PLUGE</name>